<dbReference type="InterPro" id="IPR053733">
    <property type="entry name" value="Heme_Transport_Util_sf"/>
</dbReference>
<dbReference type="SUPFAM" id="SSF144064">
    <property type="entry name" value="Heme iron utilization protein-like"/>
    <property type="match status" value="1"/>
</dbReference>
<feature type="domain" description="Haemin-degrading HemS/ChuX" evidence="1">
    <location>
        <begin position="221"/>
        <end position="361"/>
    </location>
</feature>
<sequence length="364" mass="41106">METSTQTKTSAAAGANALAEAWESLQQTKPGIRIREAARALGASEAELLATKIGPQVVRLQGPWPELLRRFTTLGRVMSLTRNDACILEHKGLFQEIDIIDAGPRSMATVIGPIESRVFFHAWHVAFAATEEKTDRVLKSIQVFDRSGEAITKIYLQEKSDEEAYARLIEDFRSPDQSPEQPVSVYAAEVLQGPENEAAFLQEWSELKDTHEFFGMLRRHKVDRYHALEVARGKYTYQLNAKATPQVILEQAAAQKLPIMIFAGNRGNLQIHQGKVRTIRLLERGHNGPEPWLNVLDPDFNMHLRMDLVDTAWVVKKNTTEGFVTSVELFNKQRNLVAQFFGLRKPGIPEKLEWRSIVENLPAL</sequence>
<evidence type="ECO:0000313" key="2">
    <source>
        <dbReference type="EMBL" id="MBT1708686.1"/>
    </source>
</evidence>
<dbReference type="CDD" id="cd16831">
    <property type="entry name" value="HemS-like_C"/>
    <property type="match status" value="1"/>
</dbReference>
<accession>A0AAP2GPJ1</accession>
<organism evidence="2 3">
    <name type="scientific">Dawidia cretensis</name>
    <dbReference type="NCBI Taxonomy" id="2782350"/>
    <lineage>
        <taxon>Bacteria</taxon>
        <taxon>Pseudomonadati</taxon>
        <taxon>Bacteroidota</taxon>
        <taxon>Cytophagia</taxon>
        <taxon>Cytophagales</taxon>
        <taxon>Chryseotaleaceae</taxon>
        <taxon>Dawidia</taxon>
    </lineage>
</organism>
<dbReference type="InterPro" id="IPR007845">
    <property type="entry name" value="HemS/ChuX_dom"/>
</dbReference>
<evidence type="ECO:0000313" key="3">
    <source>
        <dbReference type="Proteomes" id="UP001319080"/>
    </source>
</evidence>
<dbReference type="Pfam" id="PF05171">
    <property type="entry name" value="HemS"/>
    <property type="match status" value="2"/>
</dbReference>
<evidence type="ECO:0000259" key="1">
    <source>
        <dbReference type="Pfam" id="PF05171"/>
    </source>
</evidence>
<gene>
    <name evidence="2" type="ORF">KK062_10650</name>
</gene>
<dbReference type="AlphaFoldDB" id="A0AAP2GPJ1"/>
<dbReference type="Proteomes" id="UP001319080">
    <property type="component" value="Unassembled WGS sequence"/>
</dbReference>
<protein>
    <submittedName>
        <fullName evidence="2">Hemin-degrading factor</fullName>
    </submittedName>
</protein>
<feature type="domain" description="Haemin-degrading HemS/ChuX" evidence="1">
    <location>
        <begin position="43"/>
        <end position="172"/>
    </location>
</feature>
<name>A0AAP2GPJ1_9BACT</name>
<dbReference type="GO" id="GO:0006826">
    <property type="term" value="P:iron ion transport"/>
    <property type="evidence" value="ECO:0007669"/>
    <property type="project" value="InterPro"/>
</dbReference>
<dbReference type="CDD" id="cd16830">
    <property type="entry name" value="HemS-like_N"/>
    <property type="match status" value="1"/>
</dbReference>
<dbReference type="RefSeq" id="WP_254084280.1">
    <property type="nucleotide sequence ID" value="NZ_JAHESE010000008.1"/>
</dbReference>
<proteinExistence type="predicted"/>
<dbReference type="Gene3D" id="3.40.1570.10">
    <property type="entry name" value="HemS/ChuS/ChuX like domains"/>
    <property type="match status" value="2"/>
</dbReference>
<reference evidence="2 3" key="1">
    <citation type="submission" date="2021-05" db="EMBL/GenBank/DDBJ databases">
        <title>A Polyphasic approach of four new species of the genus Ohtaekwangia: Ohtaekwangia histidinii sp. nov., Ohtaekwangia cretensis sp. nov., Ohtaekwangia indiensis sp. nov., Ohtaekwangia reichenbachii sp. nov. from diverse environment.</title>
        <authorList>
            <person name="Octaviana S."/>
        </authorList>
    </citation>
    <scope>NUCLEOTIDE SEQUENCE [LARGE SCALE GENOMIC DNA]</scope>
    <source>
        <strain evidence="2 3">PWU5</strain>
    </source>
</reference>
<dbReference type="EMBL" id="JAHESE010000008">
    <property type="protein sequence ID" value="MBT1708686.1"/>
    <property type="molecule type" value="Genomic_DNA"/>
</dbReference>
<comment type="caution">
    <text evidence="2">The sequence shown here is derived from an EMBL/GenBank/DDBJ whole genome shotgun (WGS) entry which is preliminary data.</text>
</comment>
<keyword evidence="3" id="KW-1185">Reference proteome</keyword>